<name>A0ABN9HAY2_9NEOB</name>
<protein>
    <submittedName>
        <fullName evidence="1">Uncharacterized protein</fullName>
    </submittedName>
</protein>
<sequence>SVSIDSILNVYRHDWPRPPVRWTYPDGVAEDQSMSWGQFHILVTISCNMSRGGLTIWKLGHCPRAWGQ</sequence>
<gene>
    <name evidence="1" type="ORF">SPARVUS_LOCUS15764488</name>
</gene>
<feature type="non-terminal residue" evidence="1">
    <location>
        <position position="1"/>
    </location>
</feature>
<accession>A0ABN9HAY2</accession>
<organism evidence="1 2">
    <name type="scientific">Staurois parvus</name>
    <dbReference type="NCBI Taxonomy" id="386267"/>
    <lineage>
        <taxon>Eukaryota</taxon>
        <taxon>Metazoa</taxon>
        <taxon>Chordata</taxon>
        <taxon>Craniata</taxon>
        <taxon>Vertebrata</taxon>
        <taxon>Euteleostomi</taxon>
        <taxon>Amphibia</taxon>
        <taxon>Batrachia</taxon>
        <taxon>Anura</taxon>
        <taxon>Neobatrachia</taxon>
        <taxon>Ranoidea</taxon>
        <taxon>Ranidae</taxon>
        <taxon>Staurois</taxon>
    </lineage>
</organism>
<proteinExistence type="predicted"/>
<evidence type="ECO:0000313" key="1">
    <source>
        <dbReference type="EMBL" id="CAI9618971.1"/>
    </source>
</evidence>
<reference evidence="1" key="1">
    <citation type="submission" date="2023-05" db="EMBL/GenBank/DDBJ databases">
        <authorList>
            <person name="Stuckert A."/>
        </authorList>
    </citation>
    <scope>NUCLEOTIDE SEQUENCE</scope>
</reference>
<dbReference type="EMBL" id="CATNWA010020570">
    <property type="protein sequence ID" value="CAI9618971.1"/>
    <property type="molecule type" value="Genomic_DNA"/>
</dbReference>
<dbReference type="Proteomes" id="UP001162483">
    <property type="component" value="Unassembled WGS sequence"/>
</dbReference>
<evidence type="ECO:0000313" key="2">
    <source>
        <dbReference type="Proteomes" id="UP001162483"/>
    </source>
</evidence>
<comment type="caution">
    <text evidence="1">The sequence shown here is derived from an EMBL/GenBank/DDBJ whole genome shotgun (WGS) entry which is preliminary data.</text>
</comment>
<keyword evidence="2" id="KW-1185">Reference proteome</keyword>